<evidence type="ECO:0000313" key="11">
    <source>
        <dbReference type="Proteomes" id="UP000032668"/>
    </source>
</evidence>
<keyword evidence="11" id="KW-1185">Reference proteome</keyword>
<dbReference type="InterPro" id="IPR045854">
    <property type="entry name" value="NO2/SO3_Rdtase_4Fe4S_sf"/>
</dbReference>
<comment type="caution">
    <text evidence="10">The sequence shown here is derived from an EMBL/GenBank/DDBJ whole genome shotgun (WGS) entry which is preliminary data.</text>
</comment>
<dbReference type="EMBL" id="BANC01000039">
    <property type="protein sequence ID" value="GAN80153.1"/>
    <property type="molecule type" value="Genomic_DNA"/>
</dbReference>
<dbReference type="GO" id="GO:0051539">
    <property type="term" value="F:4 iron, 4 sulfur cluster binding"/>
    <property type="evidence" value="ECO:0007669"/>
    <property type="project" value="UniProtKB-KW"/>
</dbReference>
<dbReference type="AlphaFoldDB" id="A0A0D6PG28"/>
<dbReference type="GO" id="GO:0016491">
    <property type="term" value="F:oxidoreductase activity"/>
    <property type="evidence" value="ECO:0007669"/>
    <property type="project" value="UniProtKB-KW"/>
</dbReference>
<dbReference type="PANTHER" id="PTHR32439:SF0">
    <property type="entry name" value="FERREDOXIN--NITRITE REDUCTASE, CHLOROPLASTIC"/>
    <property type="match status" value="1"/>
</dbReference>
<dbReference type="Gene3D" id="3.90.480.10">
    <property type="entry name" value="Sulfite Reductase Hemoprotein,Domain 2"/>
    <property type="match status" value="1"/>
</dbReference>
<feature type="domain" description="Nitrite/sulphite reductase 4Fe-4S" evidence="8">
    <location>
        <begin position="236"/>
        <end position="388"/>
    </location>
</feature>
<dbReference type="InterPro" id="IPR005117">
    <property type="entry name" value="NiRdtase/SiRdtase_haem-b_fer"/>
</dbReference>
<dbReference type="Pfam" id="PF01077">
    <property type="entry name" value="NIR_SIR"/>
    <property type="match status" value="2"/>
</dbReference>
<dbReference type="Pfam" id="PF03460">
    <property type="entry name" value="NIR_SIR_ferr"/>
    <property type="match status" value="2"/>
</dbReference>
<dbReference type="Gene3D" id="3.30.413.10">
    <property type="entry name" value="Sulfite Reductase Hemoprotein, domain 1"/>
    <property type="match status" value="2"/>
</dbReference>
<dbReference type="PANTHER" id="PTHR32439">
    <property type="entry name" value="FERREDOXIN--NITRITE REDUCTASE, CHLOROPLASTIC"/>
    <property type="match status" value="1"/>
</dbReference>
<gene>
    <name evidence="10" type="ORF">Aam_039_035</name>
</gene>
<dbReference type="SUPFAM" id="SSF56014">
    <property type="entry name" value="Nitrite and sulphite reductase 4Fe-4S domain-like"/>
    <property type="match status" value="2"/>
</dbReference>
<feature type="domain" description="Nitrite/Sulfite reductase ferredoxin-like" evidence="9">
    <location>
        <begin position="169"/>
        <end position="228"/>
    </location>
</feature>
<evidence type="ECO:0000256" key="3">
    <source>
        <dbReference type="ARBA" id="ARBA00022617"/>
    </source>
</evidence>
<dbReference type="Proteomes" id="UP000032668">
    <property type="component" value="Unassembled WGS sequence"/>
</dbReference>
<protein>
    <submittedName>
        <fullName evidence="10">Nitrite/sulfite reductase</fullName>
    </submittedName>
</protein>
<dbReference type="GO" id="GO:0020037">
    <property type="term" value="F:heme binding"/>
    <property type="evidence" value="ECO:0007669"/>
    <property type="project" value="InterPro"/>
</dbReference>
<evidence type="ECO:0000259" key="8">
    <source>
        <dbReference type="Pfam" id="PF01077"/>
    </source>
</evidence>
<dbReference type="InterPro" id="IPR006067">
    <property type="entry name" value="NO2/SO3_Rdtase_4Fe4S_dom"/>
</dbReference>
<evidence type="ECO:0000256" key="1">
    <source>
        <dbReference type="ARBA" id="ARBA00010429"/>
    </source>
</evidence>
<evidence type="ECO:0000256" key="2">
    <source>
        <dbReference type="ARBA" id="ARBA00022485"/>
    </source>
</evidence>
<keyword evidence="7" id="KW-0411">Iron-sulfur</keyword>
<keyword evidence="5" id="KW-0560">Oxidoreductase</keyword>
<dbReference type="STRING" id="1120923.SAMN02746095_01471"/>
<feature type="domain" description="Nitrite/sulphite reductase 4Fe-4S" evidence="8">
    <location>
        <begin position="525"/>
        <end position="660"/>
    </location>
</feature>
<comment type="similarity">
    <text evidence="1">Belongs to the nitrite and sulfite reductase 4Fe-4S domain family.</text>
</comment>
<evidence type="ECO:0000256" key="5">
    <source>
        <dbReference type="ARBA" id="ARBA00023002"/>
    </source>
</evidence>
<organism evidence="10 11">
    <name type="scientific">Acidocella aminolytica 101 = DSM 11237</name>
    <dbReference type="NCBI Taxonomy" id="1120923"/>
    <lineage>
        <taxon>Bacteria</taxon>
        <taxon>Pseudomonadati</taxon>
        <taxon>Pseudomonadota</taxon>
        <taxon>Alphaproteobacteria</taxon>
        <taxon>Acetobacterales</taxon>
        <taxon>Acidocellaceae</taxon>
        <taxon>Acidocella</taxon>
    </lineage>
</organism>
<evidence type="ECO:0000259" key="9">
    <source>
        <dbReference type="Pfam" id="PF03460"/>
    </source>
</evidence>
<reference evidence="10 11" key="1">
    <citation type="submission" date="2012-11" db="EMBL/GenBank/DDBJ databases">
        <title>Whole genome sequence of Acidocella aminolytica 101 = DSM 11237.</title>
        <authorList>
            <person name="Azuma Y."/>
            <person name="Higashiura N."/>
            <person name="Hirakawa H."/>
            <person name="Matsushita K."/>
        </authorList>
    </citation>
    <scope>NUCLEOTIDE SEQUENCE [LARGE SCALE GENOMIC DNA]</scope>
    <source>
        <strain evidence="11">101 / DSM 11237</strain>
    </source>
</reference>
<evidence type="ECO:0000256" key="4">
    <source>
        <dbReference type="ARBA" id="ARBA00022723"/>
    </source>
</evidence>
<proteinExistence type="inferred from homology"/>
<dbReference type="InterPro" id="IPR051329">
    <property type="entry name" value="NIR_SIR_4Fe-4S"/>
</dbReference>
<evidence type="ECO:0000256" key="7">
    <source>
        <dbReference type="ARBA" id="ARBA00023014"/>
    </source>
</evidence>
<evidence type="ECO:0000313" key="10">
    <source>
        <dbReference type="EMBL" id="GAN80153.1"/>
    </source>
</evidence>
<dbReference type="OrthoDB" id="9803707at2"/>
<dbReference type="RefSeq" id="WP_048878573.1">
    <property type="nucleotide sequence ID" value="NZ_BANC01000039.1"/>
</dbReference>
<dbReference type="InterPro" id="IPR021270">
    <property type="entry name" value="DUF2849"/>
</dbReference>
<accession>A0A0D6PG28</accession>
<name>A0A0D6PG28_9PROT</name>
<dbReference type="Pfam" id="PF11011">
    <property type="entry name" value="DUF2849"/>
    <property type="match status" value="1"/>
</dbReference>
<keyword evidence="6" id="KW-0408">Iron</keyword>
<keyword evidence="2" id="KW-0004">4Fe-4S</keyword>
<keyword evidence="3" id="KW-0349">Heme</keyword>
<keyword evidence="4" id="KW-0479">Metal-binding</keyword>
<dbReference type="InterPro" id="IPR036136">
    <property type="entry name" value="Nit/Sulf_reduc_fer-like_dom_sf"/>
</dbReference>
<sequence length="664" mass="73158">MALHVITGNRLADGISVWFAGEAGWAEHVDQARAYDEVGLEAALDQAKPADAELHVVDIRAVDVTQEDGKLFPVAHREQIRARGPSVRADLPAGVWHDGAKALPPLPSESSTSPFAGIYRYDDYDRDFLRQRAKEFGAQVARRQAGELSEEEFKPLRLMNGVYLQLHAYMLRIAIPYGVLSATQLRQLAYVARHYDRGYGHFTTRQNIQFNWLRLEDVPDALAALAEADIHGIQTSGNCIRNTTTDEFAGAAADEIIDPRLYAEIIRQWSTDHPEFTYLPRKFKIAIVGAEHDRAAVRVHDIGLEAYKNDKGEPVFRVFAGGGLGRSPYVAVKLREEVKLAELLRYCEAILRVYNALGRRDNIYKARIKILIREMKPEAFIKMVEDEYAALPADYCVLTDEIVQAVAARFPAPEFPRQDTGILKAEVLDDRALARWVKQNTHPHKALGYVSAVISLKPVGGIPGDASAEEMEIIADLADKYSNGEIRVSHVQNLVLPHVAKDDVPALFRALVKAGLASDNLGLVTDIIACPGMDYCALATARSIPVAQRIAERLAPRQHEIGTLYVNISGCINACGHHHVGHIGLLGVDKNGEEVYQITLGGAADEKAAIGKIIGPAVPTAKVPDAIDALVNAYLNVRETGERFIDTYRRLGAAPFKEAIYATH</sequence>
<dbReference type="SUPFAM" id="SSF55124">
    <property type="entry name" value="Nitrite/Sulfite reductase N-terminal domain-like"/>
    <property type="match status" value="2"/>
</dbReference>
<feature type="domain" description="Nitrite/Sulfite reductase ferredoxin-like" evidence="9">
    <location>
        <begin position="462"/>
        <end position="513"/>
    </location>
</feature>
<evidence type="ECO:0000256" key="6">
    <source>
        <dbReference type="ARBA" id="ARBA00023004"/>
    </source>
</evidence>
<dbReference type="GO" id="GO:0046872">
    <property type="term" value="F:metal ion binding"/>
    <property type="evidence" value="ECO:0007669"/>
    <property type="project" value="UniProtKB-KW"/>
</dbReference>